<evidence type="ECO:0008006" key="3">
    <source>
        <dbReference type="Google" id="ProtNLM"/>
    </source>
</evidence>
<evidence type="ECO:0000313" key="2">
    <source>
        <dbReference type="Proteomes" id="UP000292859"/>
    </source>
</evidence>
<sequence>MGTICGAAVGSAGAGSAGAGSLGAAVPSVGASSAASAGAATSNVLFSVTSPSITTRTFASPVSCKVSCGTVMAVLPPSFCLDRTASRTVSVPPASSTAPDTS</sequence>
<reference evidence="1 2" key="1">
    <citation type="submission" date="2019-02" db="EMBL/GenBank/DDBJ databases">
        <authorList>
            <person name="Zhang G."/>
        </authorList>
    </citation>
    <scope>NUCLEOTIDE SEQUENCE [LARGE SCALE GENOMIC DNA]</scope>
    <source>
        <strain evidence="1 2">CMB17</strain>
    </source>
</reference>
<organism evidence="1 2">
    <name type="scientific">Paracoccus sediminis</name>
    <dbReference type="NCBI Taxonomy" id="1214787"/>
    <lineage>
        <taxon>Bacteria</taxon>
        <taxon>Pseudomonadati</taxon>
        <taxon>Pseudomonadota</taxon>
        <taxon>Alphaproteobacteria</taxon>
        <taxon>Rhodobacterales</taxon>
        <taxon>Paracoccaceae</taxon>
        <taxon>Paracoccus</taxon>
    </lineage>
</organism>
<accession>A0ABY1YL15</accession>
<gene>
    <name evidence="1" type="ORF">EYF88_03860</name>
</gene>
<proteinExistence type="predicted"/>
<comment type="caution">
    <text evidence="1">The sequence shown here is derived from an EMBL/GenBank/DDBJ whole genome shotgun (WGS) entry which is preliminary data.</text>
</comment>
<protein>
    <recommendedName>
        <fullName evidence="3">Secreted protein</fullName>
    </recommendedName>
</protein>
<dbReference type="Proteomes" id="UP000292859">
    <property type="component" value="Unassembled WGS sequence"/>
</dbReference>
<evidence type="ECO:0000313" key="1">
    <source>
        <dbReference type="EMBL" id="TBN52039.1"/>
    </source>
</evidence>
<name>A0ABY1YL15_9RHOB</name>
<dbReference type="EMBL" id="SIRL01000002">
    <property type="protein sequence ID" value="TBN52039.1"/>
    <property type="molecule type" value="Genomic_DNA"/>
</dbReference>
<keyword evidence="2" id="KW-1185">Reference proteome</keyword>